<reference evidence="2 3" key="1">
    <citation type="submission" date="2020-01" db="EMBL/GenBank/DDBJ databases">
        <title>Spongiivirga citrea KCTC 32990T.</title>
        <authorList>
            <person name="Wang G."/>
        </authorList>
    </citation>
    <scope>NUCLEOTIDE SEQUENCE [LARGE SCALE GENOMIC DNA]</scope>
    <source>
        <strain evidence="2 3">KCTC 32990</strain>
    </source>
</reference>
<dbReference type="EMBL" id="JAABOQ010000002">
    <property type="protein sequence ID" value="NER16370.1"/>
    <property type="molecule type" value="Genomic_DNA"/>
</dbReference>
<feature type="signal peptide" evidence="1">
    <location>
        <begin position="1"/>
        <end position="21"/>
    </location>
</feature>
<keyword evidence="3" id="KW-1185">Reference proteome</keyword>
<feature type="chain" id="PRO_5026945154" evidence="1">
    <location>
        <begin position="22"/>
        <end position="399"/>
    </location>
</feature>
<sequence length="399" mass="44497">MNKKNCVIILVLSITSFLNNACLETFEPGTETFEDILVVQATLTNEMKQQEVILTRSFRFEDDMPNFESQATVTVSASNGNTYSFSEVLPGTYTSDIAFAAQANTEYQLNIQTTDGSSYNSRPVTLPAVSKIDAIRPQRTTNSNGVEGMALLVDSFDPTGSSQYYRYEFEETYKIIAPSWTPLDLEVASFEPPAVNFVVREKEERICYGTGKESSIILESTVDRAEDRIEGFPVRFISSDNFIISHRYSILVKQYVHSINAFTFYETLRDLLQSESLFSDNQPGFINGNITSIAGEDEKVAGFFDIASVDKKRVFFNYVDFYPGEAIPPYATACVTFAPELIDPGLGTPLLDAIVDGNVRYFSENKNPGPDEGPYLMVSRICGDCTVLGSNIVPDFWEE</sequence>
<evidence type="ECO:0000313" key="2">
    <source>
        <dbReference type="EMBL" id="NER16370.1"/>
    </source>
</evidence>
<dbReference type="Pfam" id="PF14054">
    <property type="entry name" value="DUF4249"/>
    <property type="match status" value="1"/>
</dbReference>
<proteinExistence type="predicted"/>
<dbReference type="Proteomes" id="UP000474296">
    <property type="component" value="Unassembled WGS sequence"/>
</dbReference>
<dbReference type="InterPro" id="IPR025345">
    <property type="entry name" value="DUF4249"/>
</dbReference>
<comment type="caution">
    <text evidence="2">The sequence shown here is derived from an EMBL/GenBank/DDBJ whole genome shotgun (WGS) entry which is preliminary data.</text>
</comment>
<gene>
    <name evidence="2" type="ORF">GWK10_04070</name>
</gene>
<protein>
    <submittedName>
        <fullName evidence="2">DUF4249 family protein</fullName>
    </submittedName>
</protein>
<accession>A0A6M0CR05</accession>
<keyword evidence="1" id="KW-0732">Signal</keyword>
<name>A0A6M0CR05_9FLAO</name>
<organism evidence="2 3">
    <name type="scientific">Spongiivirga citrea</name>
    <dbReference type="NCBI Taxonomy" id="1481457"/>
    <lineage>
        <taxon>Bacteria</taxon>
        <taxon>Pseudomonadati</taxon>
        <taxon>Bacteroidota</taxon>
        <taxon>Flavobacteriia</taxon>
        <taxon>Flavobacteriales</taxon>
        <taxon>Flavobacteriaceae</taxon>
        <taxon>Spongiivirga</taxon>
    </lineage>
</organism>
<dbReference type="AlphaFoldDB" id="A0A6M0CR05"/>
<evidence type="ECO:0000256" key="1">
    <source>
        <dbReference type="SAM" id="SignalP"/>
    </source>
</evidence>
<evidence type="ECO:0000313" key="3">
    <source>
        <dbReference type="Proteomes" id="UP000474296"/>
    </source>
</evidence>
<dbReference type="RefSeq" id="WP_164029645.1">
    <property type="nucleotide sequence ID" value="NZ_JAABOQ010000002.1"/>
</dbReference>